<dbReference type="UCSC" id="F54C4.4">
    <property type="organism name" value="c. elegans"/>
</dbReference>
<dbReference type="Proteomes" id="UP000001940">
    <property type="component" value="Chromosome III"/>
</dbReference>
<dbReference type="PaxDb" id="6239-F54C4.4"/>
<name>Q9TZ91_CAEEL</name>
<keyword evidence="3" id="KW-1185">Reference proteome</keyword>
<organism evidence="2 3">
    <name type="scientific">Caenorhabditis elegans</name>
    <dbReference type="NCBI Taxonomy" id="6239"/>
    <lineage>
        <taxon>Eukaryota</taxon>
        <taxon>Metazoa</taxon>
        <taxon>Ecdysozoa</taxon>
        <taxon>Nematoda</taxon>
        <taxon>Chromadorea</taxon>
        <taxon>Rhabditida</taxon>
        <taxon>Rhabditina</taxon>
        <taxon>Rhabditomorpha</taxon>
        <taxon>Rhabditoidea</taxon>
        <taxon>Rhabditidae</taxon>
        <taxon>Peloderinae</taxon>
        <taxon>Caenorhabditis</taxon>
    </lineage>
</organism>
<dbReference type="InParanoid" id="Q9TZ91"/>
<evidence type="ECO:0000313" key="4">
    <source>
        <dbReference type="WormBase" id="F54C4.4"/>
    </source>
</evidence>
<evidence type="ECO:0000256" key="1">
    <source>
        <dbReference type="SAM" id="MobiDB-lite"/>
    </source>
</evidence>
<dbReference type="HOGENOM" id="CLU_2063601_0_0_1"/>
<evidence type="ECO:0000313" key="3">
    <source>
        <dbReference type="Proteomes" id="UP000001940"/>
    </source>
</evidence>
<dbReference type="SMR" id="Q9TZ91"/>
<dbReference type="Bgee" id="WBGene00018795">
    <property type="expression patterns" value="Expressed in embryo and 4 other cell types or tissues"/>
</dbReference>
<feature type="compositionally biased region" description="Low complexity" evidence="1">
    <location>
        <begin position="17"/>
        <end position="32"/>
    </location>
</feature>
<dbReference type="AlphaFoldDB" id="Q9TZ91"/>
<sequence>METIFEDEETMMAAEQSSSGISANSNSNCSASKTEKASKKPKNAIPKVKNSGIHKKPAKSDFDEFLSSMKSRLSQATSMKSNKEQLKMLEETQKLIFDRITKSADARDMEHLEKQMNKL</sequence>
<dbReference type="CTD" id="186221"/>
<feature type="region of interest" description="Disordered" evidence="1">
    <location>
        <begin position="1"/>
        <end position="60"/>
    </location>
</feature>
<dbReference type="WormBase" id="F54C4.4">
    <property type="protein sequence ID" value="CE19893"/>
    <property type="gene ID" value="WBGene00018795"/>
</dbReference>
<feature type="compositionally biased region" description="Acidic residues" evidence="1">
    <location>
        <begin position="1"/>
        <end position="10"/>
    </location>
</feature>
<evidence type="ECO:0000313" key="2">
    <source>
        <dbReference type="EMBL" id="CCD66088.1"/>
    </source>
</evidence>
<gene>
    <name evidence="2" type="ORF">CELE_F54C4.4</name>
    <name evidence="2 4" type="ORF">F54C4.4</name>
</gene>
<dbReference type="PIR" id="T33607">
    <property type="entry name" value="T33607"/>
</dbReference>
<protein>
    <submittedName>
        <fullName evidence="2">NAM-associated domain-containing protein</fullName>
    </submittedName>
</protein>
<dbReference type="GeneID" id="186221"/>
<dbReference type="FunCoup" id="Q9TZ91">
    <property type="interactions" value="2"/>
</dbReference>
<accession>Q9TZ91</accession>
<dbReference type="AGR" id="WB:WBGene00018795"/>
<dbReference type="KEGG" id="cel:CELE_F54C4.4"/>
<dbReference type="EMBL" id="BX284603">
    <property type="protein sequence ID" value="CCD66088.1"/>
    <property type="molecule type" value="Genomic_DNA"/>
</dbReference>
<dbReference type="RefSeq" id="NP_497137.1">
    <property type="nucleotide sequence ID" value="NM_064736.3"/>
</dbReference>
<proteinExistence type="predicted"/>
<reference evidence="2 3" key="1">
    <citation type="journal article" date="1998" name="Science">
        <title>Genome sequence of the nematode C. elegans: a platform for investigating biology.</title>
        <authorList>
            <consortium name="The C. elegans sequencing consortium"/>
            <person name="Sulson J.E."/>
            <person name="Waterston R."/>
        </authorList>
    </citation>
    <scope>NUCLEOTIDE SEQUENCE [LARGE SCALE GENOMIC DNA]</scope>
    <source>
        <strain evidence="2 3">Bristol N2</strain>
    </source>
</reference>